<dbReference type="GO" id="GO:0008483">
    <property type="term" value="F:transaminase activity"/>
    <property type="evidence" value="ECO:0007669"/>
    <property type="project" value="UniProtKB-KW"/>
</dbReference>
<accession>A0AAE1H7Y0</accession>
<keyword evidence="1" id="KW-0808">Transferase</keyword>
<evidence type="ECO:0000313" key="1">
    <source>
        <dbReference type="EMBL" id="KAK3916454.1"/>
    </source>
</evidence>
<keyword evidence="2" id="KW-1185">Reference proteome</keyword>
<dbReference type="Proteomes" id="UP001219518">
    <property type="component" value="Unassembled WGS sequence"/>
</dbReference>
<protein>
    <submittedName>
        <fullName evidence="1">Phosphoserine aminotransferase</fullName>
    </submittedName>
</protein>
<name>A0AAE1H7Y0_9NEOP</name>
<sequence length="45" mass="5025">MFTFLLVFTPSRDFHTTAFIGQSESSIFSNIKGHCTCRAVTANCH</sequence>
<proteinExistence type="predicted"/>
<comment type="caution">
    <text evidence="1">The sequence shown here is derived from an EMBL/GenBank/DDBJ whole genome shotgun (WGS) entry which is preliminary data.</text>
</comment>
<evidence type="ECO:0000313" key="2">
    <source>
        <dbReference type="Proteomes" id="UP001219518"/>
    </source>
</evidence>
<gene>
    <name evidence="1" type="ORF">KUF71_025638</name>
</gene>
<reference evidence="1" key="2">
    <citation type="journal article" date="2023" name="BMC Genomics">
        <title>Pest status, molecular evolution, and epigenetic factors derived from the genome assembly of Frankliniella fusca, a thysanopteran phytovirus vector.</title>
        <authorList>
            <person name="Catto M.A."/>
            <person name="Labadie P.E."/>
            <person name="Jacobson A.L."/>
            <person name="Kennedy G.G."/>
            <person name="Srinivasan R."/>
            <person name="Hunt B.G."/>
        </authorList>
    </citation>
    <scope>NUCLEOTIDE SEQUENCE</scope>
    <source>
        <strain evidence="1">PL_HMW_Pooled</strain>
    </source>
</reference>
<dbReference type="AlphaFoldDB" id="A0AAE1H7Y0"/>
<reference evidence="1" key="1">
    <citation type="submission" date="2021-07" db="EMBL/GenBank/DDBJ databases">
        <authorList>
            <person name="Catto M.A."/>
            <person name="Jacobson A."/>
            <person name="Kennedy G."/>
            <person name="Labadie P."/>
            <person name="Hunt B.G."/>
            <person name="Srinivasan R."/>
        </authorList>
    </citation>
    <scope>NUCLEOTIDE SEQUENCE</scope>
    <source>
        <strain evidence="1">PL_HMW_Pooled</strain>
        <tissue evidence="1">Head</tissue>
    </source>
</reference>
<keyword evidence="1" id="KW-0032">Aminotransferase</keyword>
<dbReference type="EMBL" id="JAHWGI010000530">
    <property type="protein sequence ID" value="KAK3916454.1"/>
    <property type="molecule type" value="Genomic_DNA"/>
</dbReference>
<organism evidence="1 2">
    <name type="scientific">Frankliniella fusca</name>
    <dbReference type="NCBI Taxonomy" id="407009"/>
    <lineage>
        <taxon>Eukaryota</taxon>
        <taxon>Metazoa</taxon>
        <taxon>Ecdysozoa</taxon>
        <taxon>Arthropoda</taxon>
        <taxon>Hexapoda</taxon>
        <taxon>Insecta</taxon>
        <taxon>Pterygota</taxon>
        <taxon>Neoptera</taxon>
        <taxon>Paraneoptera</taxon>
        <taxon>Thysanoptera</taxon>
        <taxon>Terebrantia</taxon>
        <taxon>Thripoidea</taxon>
        <taxon>Thripidae</taxon>
        <taxon>Frankliniella</taxon>
    </lineage>
</organism>